<dbReference type="EMBL" id="JACQRX010000312">
    <property type="protein sequence ID" value="MBI4252221.1"/>
    <property type="molecule type" value="Genomic_DNA"/>
</dbReference>
<dbReference type="Proteomes" id="UP000752292">
    <property type="component" value="Unassembled WGS sequence"/>
</dbReference>
<organism evidence="1 2">
    <name type="scientific">Tectimicrobiota bacterium</name>
    <dbReference type="NCBI Taxonomy" id="2528274"/>
    <lineage>
        <taxon>Bacteria</taxon>
        <taxon>Pseudomonadati</taxon>
        <taxon>Nitrospinota/Tectimicrobiota group</taxon>
        <taxon>Candidatus Tectimicrobiota</taxon>
    </lineage>
</organism>
<accession>A0A932ZV91</accession>
<reference evidence="1" key="1">
    <citation type="submission" date="2020-07" db="EMBL/GenBank/DDBJ databases">
        <title>Huge and variable diversity of episymbiotic CPR bacteria and DPANN archaea in groundwater ecosystems.</title>
        <authorList>
            <person name="He C.Y."/>
            <person name="Keren R."/>
            <person name="Whittaker M."/>
            <person name="Farag I.F."/>
            <person name="Doudna J."/>
            <person name="Cate J.H.D."/>
            <person name="Banfield J.F."/>
        </authorList>
    </citation>
    <scope>NUCLEOTIDE SEQUENCE</scope>
    <source>
        <strain evidence="1">NC_groundwater_1370_Ag_S-0.2um_69_93</strain>
    </source>
</reference>
<sequence>MLFMVIEHFRPGRAPEVYRRFRDRGRMAPDGLRYISSWVDLNFERCFQVMEADNEALLKEWTSNWDDLVDFEIVPVRTSAEAAAIAQGL</sequence>
<protein>
    <submittedName>
        <fullName evidence="1">DUF3303 family protein</fullName>
    </submittedName>
</protein>
<dbReference type="InterPro" id="IPR021734">
    <property type="entry name" value="DUF3303"/>
</dbReference>
<dbReference type="Pfam" id="PF11746">
    <property type="entry name" value="DUF3303"/>
    <property type="match status" value="1"/>
</dbReference>
<name>A0A932ZV91_UNCTE</name>
<gene>
    <name evidence="1" type="ORF">HY618_07150</name>
</gene>
<proteinExistence type="predicted"/>
<evidence type="ECO:0000313" key="1">
    <source>
        <dbReference type="EMBL" id="MBI4252221.1"/>
    </source>
</evidence>
<dbReference type="AlphaFoldDB" id="A0A932ZV91"/>
<evidence type="ECO:0000313" key="2">
    <source>
        <dbReference type="Proteomes" id="UP000752292"/>
    </source>
</evidence>
<comment type="caution">
    <text evidence="1">The sequence shown here is derived from an EMBL/GenBank/DDBJ whole genome shotgun (WGS) entry which is preliminary data.</text>
</comment>